<protein>
    <submittedName>
        <fullName evidence="1">DUF721 domain-containing protein</fullName>
    </submittedName>
</protein>
<dbReference type="PANTHER" id="PTHR36456:SF1">
    <property type="entry name" value="UPF0232 PROTEIN SCO3875"/>
    <property type="match status" value="1"/>
</dbReference>
<evidence type="ECO:0000313" key="2">
    <source>
        <dbReference type="Proteomes" id="UP000266113"/>
    </source>
</evidence>
<dbReference type="EMBL" id="QXIY01000030">
    <property type="protein sequence ID" value="RIE16460.1"/>
    <property type="molecule type" value="Genomic_DNA"/>
</dbReference>
<evidence type="ECO:0000313" key="1">
    <source>
        <dbReference type="EMBL" id="RIE16460.1"/>
    </source>
</evidence>
<dbReference type="Pfam" id="PF05258">
    <property type="entry name" value="DciA"/>
    <property type="match status" value="1"/>
</dbReference>
<comment type="caution">
    <text evidence="1">The sequence shown here is derived from an EMBL/GenBank/DDBJ whole genome shotgun (WGS) entry which is preliminary data.</text>
</comment>
<name>A0A398DNC5_9BACT</name>
<sequence>MERIGEVIDEMRRTGRLDKGIKVQSLGDVWPAVQSLWSERTIGAYVARNSHPVQFKNGTLTILCANPSIMQVLSEQKTLIVERLNVHMGGKLVTDLSFGLDNVHEVRIHRPQVTSSVFQPDPDSLAATIQLSPEQKAKAEKAVQVIQNPALRLSFLRAYEAWLRWDIWRHQERQKRRTNRATSRKY</sequence>
<proteinExistence type="predicted"/>
<dbReference type="InterPro" id="IPR007922">
    <property type="entry name" value="DciA-like"/>
</dbReference>
<keyword evidence="2" id="KW-1185">Reference proteome</keyword>
<organism evidence="1 2">
    <name type="scientific">Candidatus Cryosericum septentrionale</name>
    <dbReference type="NCBI Taxonomy" id="2290913"/>
    <lineage>
        <taxon>Bacteria</taxon>
        <taxon>Pseudomonadati</taxon>
        <taxon>Caldisericota/Cryosericota group</taxon>
        <taxon>Candidatus Cryosericota</taxon>
        <taxon>Candidatus Cryosericia</taxon>
        <taxon>Candidatus Cryosericales</taxon>
        <taxon>Candidatus Cryosericaceae</taxon>
        <taxon>Candidatus Cryosericum</taxon>
    </lineage>
</organism>
<dbReference type="Proteomes" id="UP000266113">
    <property type="component" value="Unassembled WGS sequence"/>
</dbReference>
<dbReference type="RefSeq" id="WP_119086039.1">
    <property type="nucleotide sequence ID" value="NZ_QXIY01000030.1"/>
</dbReference>
<dbReference type="PANTHER" id="PTHR36456">
    <property type="entry name" value="UPF0232 PROTEIN SCO3875"/>
    <property type="match status" value="1"/>
</dbReference>
<gene>
    <name evidence="1" type="ORF">SMC1_06880</name>
</gene>
<accession>A0A398DNC5</accession>
<reference evidence="1 2" key="1">
    <citation type="submission" date="2018-09" db="EMBL/GenBank/DDBJ databases">
        <title>Discovery and Ecogenomic Context for Candidatus Cryosericales, a Global Caldiserica Order Active in Thawing Permafrost.</title>
        <authorList>
            <person name="Martinez M.A."/>
            <person name="Woodcroft B.J."/>
            <person name="Ignacio Espinoza J.C."/>
            <person name="Zayed A."/>
            <person name="Singleton C.M."/>
            <person name="Boyd J."/>
            <person name="Li Y.-F."/>
            <person name="Purvine S."/>
            <person name="Maughan H."/>
            <person name="Hodgkins S.B."/>
            <person name="Anderson D."/>
            <person name="Sederholm M."/>
            <person name="Temperton B."/>
            <person name="Saleska S.R."/>
            <person name="Tyson G.W."/>
            <person name="Rich V.I."/>
        </authorList>
    </citation>
    <scope>NUCLEOTIDE SEQUENCE [LARGE SCALE GENOMIC DNA]</scope>
    <source>
        <strain evidence="1 2">SMC1</strain>
    </source>
</reference>
<dbReference type="OrthoDB" id="9804942at2"/>
<dbReference type="AlphaFoldDB" id="A0A398DNC5"/>